<comment type="caution">
    <text evidence="2">The sequence shown here is derived from an EMBL/GenBank/DDBJ whole genome shotgun (WGS) entry which is preliminary data.</text>
</comment>
<evidence type="ECO:0000259" key="1">
    <source>
        <dbReference type="Pfam" id="PF08878"/>
    </source>
</evidence>
<organism evidence="2 3">
    <name type="scientific">Campylobacter gracilis RM3268</name>
    <dbReference type="NCBI Taxonomy" id="553220"/>
    <lineage>
        <taxon>Bacteria</taxon>
        <taxon>Pseudomonadati</taxon>
        <taxon>Campylobacterota</taxon>
        <taxon>Epsilonproteobacteria</taxon>
        <taxon>Campylobacterales</taxon>
        <taxon>Campylobacteraceae</taxon>
        <taxon>Campylobacter</taxon>
    </lineage>
</organism>
<dbReference type="Proteomes" id="UP000005709">
    <property type="component" value="Unassembled WGS sequence"/>
</dbReference>
<feature type="domain" description="Anti-bacteriophage protein A/HamA C-terminal" evidence="1">
    <location>
        <begin position="11"/>
        <end position="302"/>
    </location>
</feature>
<dbReference type="Pfam" id="PF08878">
    <property type="entry name" value="HamA"/>
    <property type="match status" value="1"/>
</dbReference>
<gene>
    <name evidence="2" type="ORF">CAMGR0001_2509</name>
</gene>
<name>C8PEM0_9BACT</name>
<evidence type="ECO:0000313" key="2">
    <source>
        <dbReference type="EMBL" id="EEV18498.1"/>
    </source>
</evidence>
<dbReference type="RefSeq" id="WP_005869499.1">
    <property type="nucleotide sequence ID" value="NZ_ACYG01000009.1"/>
</dbReference>
<dbReference type="AlphaFoldDB" id="C8PEM0"/>
<keyword evidence="3" id="KW-1185">Reference proteome</keyword>
<protein>
    <recommendedName>
        <fullName evidence="1">Anti-bacteriophage protein A/HamA C-terminal domain-containing protein</fullName>
    </recommendedName>
</protein>
<dbReference type="eggNOG" id="ENOG502Z96M">
    <property type="taxonomic scope" value="Bacteria"/>
</dbReference>
<evidence type="ECO:0000313" key="3">
    <source>
        <dbReference type="Proteomes" id="UP000005709"/>
    </source>
</evidence>
<dbReference type="STRING" id="824.CGRAC_0454"/>
<dbReference type="EMBL" id="ACYG01000009">
    <property type="protein sequence ID" value="EEV18498.1"/>
    <property type="molecule type" value="Genomic_DNA"/>
</dbReference>
<dbReference type="InterPro" id="IPR014976">
    <property type="entry name" value="AbpA_HamA_C"/>
</dbReference>
<sequence length="307" mass="36545">MKYLTSKYEYESIKTYCFHIVFDINDEGRVYQKIDEWNEEIFNEIPFFALGKKRALKISSESSPRKATRDGMELLYKVKEIKEANEYFISADEDAEDKYLKRGEFGELILYYLLERQFNKPQLISKIYFKDSPSGMVHGFDAVHYDKEKNELWIGESKFYKSLSNALQDLANDLFGHFNVNFFDSEFAIINNRLSDYYDDKEVSDEIRKLIKSSTFIQRLSNINACFFALFDSKILDNFKFNDSGNTHNDFKDILEKFAKDTRKKFDQKIKDFGNKYRLKINLFLFPVESKFKLVKQLHEKLKKEQN</sequence>
<accession>C8PEM0</accession>
<reference evidence="2 3" key="1">
    <citation type="submission" date="2009-07" db="EMBL/GenBank/DDBJ databases">
        <authorList>
            <person name="Madupu R."/>
            <person name="Sebastian Y."/>
            <person name="Durkin A.S."/>
            <person name="Torralba M."/>
            <person name="Methe B."/>
            <person name="Sutton G.G."/>
            <person name="Strausberg R.L."/>
            <person name="Nelson K.E."/>
        </authorList>
    </citation>
    <scope>NUCLEOTIDE SEQUENCE [LARGE SCALE GENOMIC DNA]</scope>
    <source>
        <strain evidence="2 3">RM3268</strain>
    </source>
</reference>
<proteinExistence type="predicted"/>